<organism evidence="1">
    <name type="scientific">marine sediment metagenome</name>
    <dbReference type="NCBI Taxonomy" id="412755"/>
    <lineage>
        <taxon>unclassified sequences</taxon>
        <taxon>metagenomes</taxon>
        <taxon>ecological metagenomes</taxon>
    </lineage>
</organism>
<proteinExistence type="predicted"/>
<protein>
    <submittedName>
        <fullName evidence="1">Uncharacterized protein</fullName>
    </submittedName>
</protein>
<dbReference type="AlphaFoldDB" id="X1R2J6"/>
<name>X1R2J6_9ZZZZ</name>
<gene>
    <name evidence="1" type="ORF">S06H3_55351</name>
</gene>
<sequence length="40" mass="4377">LLTLDSIADDKSGFITDILPSVVTAVSKVRDILKTFRSKL</sequence>
<comment type="caution">
    <text evidence="1">The sequence shown here is derived from an EMBL/GenBank/DDBJ whole genome shotgun (WGS) entry which is preliminary data.</text>
</comment>
<dbReference type="EMBL" id="BARV01035474">
    <property type="protein sequence ID" value="GAI57335.1"/>
    <property type="molecule type" value="Genomic_DNA"/>
</dbReference>
<reference evidence="1" key="1">
    <citation type="journal article" date="2014" name="Front. Microbiol.">
        <title>High frequency of phylogenetically diverse reductive dehalogenase-homologous genes in deep subseafloor sedimentary metagenomes.</title>
        <authorList>
            <person name="Kawai M."/>
            <person name="Futagami T."/>
            <person name="Toyoda A."/>
            <person name="Takaki Y."/>
            <person name="Nishi S."/>
            <person name="Hori S."/>
            <person name="Arai W."/>
            <person name="Tsubouchi T."/>
            <person name="Morono Y."/>
            <person name="Uchiyama I."/>
            <person name="Ito T."/>
            <person name="Fujiyama A."/>
            <person name="Inagaki F."/>
            <person name="Takami H."/>
        </authorList>
    </citation>
    <scope>NUCLEOTIDE SEQUENCE</scope>
    <source>
        <strain evidence="1">Expedition CK06-06</strain>
    </source>
</reference>
<evidence type="ECO:0000313" key="1">
    <source>
        <dbReference type="EMBL" id="GAI57335.1"/>
    </source>
</evidence>
<accession>X1R2J6</accession>
<feature type="non-terminal residue" evidence="1">
    <location>
        <position position="1"/>
    </location>
</feature>